<dbReference type="InterPro" id="IPR050833">
    <property type="entry name" value="Poly_Biosynth_Transport"/>
</dbReference>
<organism evidence="8 9">
    <name type="scientific">Bacillus subtilis</name>
    <dbReference type="NCBI Taxonomy" id="1423"/>
    <lineage>
        <taxon>Bacteria</taxon>
        <taxon>Bacillati</taxon>
        <taxon>Bacillota</taxon>
        <taxon>Bacilli</taxon>
        <taxon>Bacillales</taxon>
        <taxon>Bacillaceae</taxon>
        <taxon>Bacillus</taxon>
    </lineage>
</organism>
<keyword evidence="5 7" id="KW-1133">Transmembrane helix</keyword>
<feature type="transmembrane region" description="Helical" evidence="7">
    <location>
        <begin position="12"/>
        <end position="33"/>
    </location>
</feature>
<feature type="transmembrane region" description="Helical" evidence="7">
    <location>
        <begin position="151"/>
        <end position="176"/>
    </location>
</feature>
<evidence type="ECO:0000256" key="3">
    <source>
        <dbReference type="ARBA" id="ARBA00022475"/>
    </source>
</evidence>
<comment type="similarity">
    <text evidence="2">Belongs to the polysaccharide synthase family.</text>
</comment>
<comment type="subcellular location">
    <subcellularLocation>
        <location evidence="1">Cell membrane</location>
        <topology evidence="1">Multi-pass membrane protein</topology>
    </subcellularLocation>
</comment>
<evidence type="ECO:0000256" key="5">
    <source>
        <dbReference type="ARBA" id="ARBA00022989"/>
    </source>
</evidence>
<evidence type="ECO:0000313" key="8">
    <source>
        <dbReference type="EMBL" id="KIU05849.1"/>
    </source>
</evidence>
<dbReference type="NCBIfam" id="NF007773">
    <property type="entry name" value="PRK10459.1"/>
    <property type="match status" value="1"/>
</dbReference>
<feature type="transmembrane region" description="Helical" evidence="7">
    <location>
        <begin position="250"/>
        <end position="274"/>
    </location>
</feature>
<feature type="transmembrane region" description="Helical" evidence="7">
    <location>
        <begin position="357"/>
        <end position="380"/>
    </location>
</feature>
<feature type="transmembrane region" description="Helical" evidence="7">
    <location>
        <begin position="386"/>
        <end position="407"/>
    </location>
</feature>
<dbReference type="PANTHER" id="PTHR30250:SF10">
    <property type="entry name" value="LIPOPOLYSACCHARIDE BIOSYNTHESIS PROTEIN WZXC"/>
    <property type="match status" value="1"/>
</dbReference>
<protein>
    <submittedName>
        <fullName evidence="8">Colanic acid exporter</fullName>
    </submittedName>
</protein>
<dbReference type="PATRIC" id="fig|1423.173.peg.4394"/>
<feature type="transmembrane region" description="Helical" evidence="7">
    <location>
        <begin position="419"/>
        <end position="439"/>
    </location>
</feature>
<dbReference type="EMBL" id="JXBC01000013">
    <property type="protein sequence ID" value="KIU05849.1"/>
    <property type="molecule type" value="Genomic_DNA"/>
</dbReference>
<proteinExistence type="inferred from homology"/>
<dbReference type="Proteomes" id="UP000032247">
    <property type="component" value="Unassembled WGS sequence"/>
</dbReference>
<feature type="transmembrane region" description="Helical" evidence="7">
    <location>
        <begin position="451"/>
        <end position="470"/>
    </location>
</feature>
<dbReference type="NCBIfam" id="NF047674">
    <property type="entry name" value="TeichurnBiosyTuaB"/>
    <property type="match status" value="1"/>
</dbReference>
<reference evidence="8 9" key="1">
    <citation type="submission" date="2014-12" db="EMBL/GenBank/DDBJ databases">
        <title>Comparative genome analysis of Bacillus coagulans HM-08, Clostridium butyricum HM-68, Bacillus subtilis HM-66 and Bacillus licheniformis BL-09.</title>
        <authorList>
            <person name="Zhang H."/>
        </authorList>
    </citation>
    <scope>NUCLEOTIDE SEQUENCE [LARGE SCALE GENOMIC DNA]</scope>
    <source>
        <strain evidence="8 9">HM-66</strain>
    </source>
</reference>
<evidence type="ECO:0000256" key="6">
    <source>
        <dbReference type="ARBA" id="ARBA00023136"/>
    </source>
</evidence>
<keyword evidence="4 7" id="KW-0812">Transmembrane</keyword>
<dbReference type="CDD" id="cd13127">
    <property type="entry name" value="MATE_tuaB_like"/>
    <property type="match status" value="1"/>
</dbReference>
<gene>
    <name evidence="8" type="ORF">SC09_contig4orf00773</name>
</gene>
<keyword evidence="6 7" id="KW-0472">Membrane</keyword>
<feature type="transmembrane region" description="Helical" evidence="7">
    <location>
        <begin position="295"/>
        <end position="316"/>
    </location>
</feature>
<dbReference type="InterPro" id="IPR002797">
    <property type="entry name" value="Polysacc_synth"/>
</dbReference>
<comment type="caution">
    <text evidence="8">The sequence shown here is derived from an EMBL/GenBank/DDBJ whole genome shotgun (WGS) entry which is preliminary data.</text>
</comment>
<sequence length="484" mass="53886">MMPSITKQIMSGAKWTSISTMCITIIQIVQFALLGNMMTLTEFGLVGMITTVTVFAQIVLDMGFGAALIQRDDTTERQLSTLYWLNIMTGVLLFVLLYVSSPVIAGFYQREELVFLVRILAIMFLIAPIGQQYQYMLQKQMHFNTLSKIEIFSNVLSFGYLAIAVFMMDAILAYVISQVLLQSSKGILYWAVYRKKWHPAFVFDLRGMKDFFSFGAFQLSSRLVNRLGANIDMILIGRFIGAEALGIYNLAYQIVTIPVLKINPIVTRVAFPVFAKNKYENSVIREGFLNMTKMLALVSFPLLIGLVSVSDAFITAVFGEKWLAAVPILNVLAIVGILRVLMNPNGSVLLAKGRADLAFYWDSGVLLLYGLSLFAAVQTGSLLTVAWVYAIISVVNFLIGRWLLAYVIKLNLSAYFQSIMKPFLITAAMGIIAFGVSLSTEHFSMQAEMRLAISVAAGALCYLFLLVKAYPQTKSKLLRKGRLS</sequence>
<name>A0A0D1J0S3_BACIU</name>
<dbReference type="PANTHER" id="PTHR30250">
    <property type="entry name" value="PST FAMILY PREDICTED COLANIC ACID TRANSPORTER"/>
    <property type="match status" value="1"/>
</dbReference>
<evidence type="ECO:0000256" key="7">
    <source>
        <dbReference type="SAM" id="Phobius"/>
    </source>
</evidence>
<accession>A0A0D1J0S3</accession>
<dbReference type="AlphaFoldDB" id="A0A0D1J0S3"/>
<feature type="transmembrane region" description="Helical" evidence="7">
    <location>
        <begin position="322"/>
        <end position="341"/>
    </location>
</feature>
<dbReference type="Pfam" id="PF01943">
    <property type="entry name" value="Polysacc_synt"/>
    <property type="match status" value="1"/>
</dbReference>
<keyword evidence="3" id="KW-1003">Cell membrane</keyword>
<feature type="transmembrane region" description="Helical" evidence="7">
    <location>
        <begin position="45"/>
        <end position="69"/>
    </location>
</feature>
<evidence type="ECO:0000256" key="4">
    <source>
        <dbReference type="ARBA" id="ARBA00022692"/>
    </source>
</evidence>
<feature type="transmembrane region" description="Helical" evidence="7">
    <location>
        <begin position="113"/>
        <end position="130"/>
    </location>
</feature>
<evidence type="ECO:0000313" key="9">
    <source>
        <dbReference type="Proteomes" id="UP000032247"/>
    </source>
</evidence>
<dbReference type="STRING" id="483913.AN935_17905"/>
<evidence type="ECO:0000256" key="1">
    <source>
        <dbReference type="ARBA" id="ARBA00004651"/>
    </source>
</evidence>
<dbReference type="GO" id="GO:0005886">
    <property type="term" value="C:plasma membrane"/>
    <property type="evidence" value="ECO:0007669"/>
    <property type="project" value="UniProtKB-SubCell"/>
</dbReference>
<evidence type="ECO:0000256" key="2">
    <source>
        <dbReference type="ARBA" id="ARBA00007430"/>
    </source>
</evidence>
<feature type="transmembrane region" description="Helical" evidence="7">
    <location>
        <begin position="81"/>
        <end position="101"/>
    </location>
</feature>